<evidence type="ECO:0000313" key="1">
    <source>
        <dbReference type="EMBL" id="MPC38326.1"/>
    </source>
</evidence>
<proteinExistence type="predicted"/>
<reference evidence="1 2" key="1">
    <citation type="submission" date="2019-05" db="EMBL/GenBank/DDBJ databases">
        <title>Another draft genome of Portunus trituberculatus and its Hox gene families provides insights of decapod evolution.</title>
        <authorList>
            <person name="Jeong J.-H."/>
            <person name="Song I."/>
            <person name="Kim S."/>
            <person name="Choi T."/>
            <person name="Kim D."/>
            <person name="Ryu S."/>
            <person name="Kim W."/>
        </authorList>
    </citation>
    <scope>NUCLEOTIDE SEQUENCE [LARGE SCALE GENOMIC DNA]</scope>
    <source>
        <tissue evidence="1">Muscle</tissue>
    </source>
</reference>
<organism evidence="1 2">
    <name type="scientific">Portunus trituberculatus</name>
    <name type="common">Swimming crab</name>
    <name type="synonym">Neptunus trituberculatus</name>
    <dbReference type="NCBI Taxonomy" id="210409"/>
    <lineage>
        <taxon>Eukaryota</taxon>
        <taxon>Metazoa</taxon>
        <taxon>Ecdysozoa</taxon>
        <taxon>Arthropoda</taxon>
        <taxon>Crustacea</taxon>
        <taxon>Multicrustacea</taxon>
        <taxon>Malacostraca</taxon>
        <taxon>Eumalacostraca</taxon>
        <taxon>Eucarida</taxon>
        <taxon>Decapoda</taxon>
        <taxon>Pleocyemata</taxon>
        <taxon>Brachyura</taxon>
        <taxon>Eubrachyura</taxon>
        <taxon>Portunoidea</taxon>
        <taxon>Portunidae</taxon>
        <taxon>Portuninae</taxon>
        <taxon>Portunus</taxon>
    </lineage>
</organism>
<protein>
    <submittedName>
        <fullName evidence="1">Uncharacterized protein</fullName>
    </submittedName>
</protein>
<sequence>MVRASERSRGRLPPRLVLVTATRVQGKTAHLPLYITTRVQEERKSCFGVSARW</sequence>
<dbReference type="AlphaFoldDB" id="A0A5B7EYX0"/>
<dbReference type="Proteomes" id="UP000324222">
    <property type="component" value="Unassembled WGS sequence"/>
</dbReference>
<comment type="caution">
    <text evidence="1">The sequence shown here is derived from an EMBL/GenBank/DDBJ whole genome shotgun (WGS) entry which is preliminary data.</text>
</comment>
<dbReference type="EMBL" id="VSRR010004039">
    <property type="protein sequence ID" value="MPC38326.1"/>
    <property type="molecule type" value="Genomic_DNA"/>
</dbReference>
<name>A0A5B7EYX0_PORTR</name>
<keyword evidence="2" id="KW-1185">Reference proteome</keyword>
<evidence type="ECO:0000313" key="2">
    <source>
        <dbReference type="Proteomes" id="UP000324222"/>
    </source>
</evidence>
<gene>
    <name evidence="1" type="ORF">E2C01_031831</name>
</gene>
<accession>A0A5B7EYX0</accession>